<evidence type="ECO:0000256" key="2">
    <source>
        <dbReference type="ARBA" id="ARBA00022475"/>
    </source>
</evidence>
<evidence type="ECO:0000256" key="7">
    <source>
        <dbReference type="SAM" id="Phobius"/>
    </source>
</evidence>
<comment type="caution">
    <text evidence="9">The sequence shown here is derived from an EMBL/GenBank/DDBJ whole genome shotgun (WGS) entry which is preliminary data.</text>
</comment>
<feature type="compositionally biased region" description="Basic residues" evidence="6">
    <location>
        <begin position="597"/>
        <end position="607"/>
    </location>
</feature>
<feature type="transmembrane region" description="Helical" evidence="7">
    <location>
        <begin position="275"/>
        <end position="303"/>
    </location>
</feature>
<feature type="transmembrane region" description="Helical" evidence="7">
    <location>
        <begin position="506"/>
        <end position="529"/>
    </location>
</feature>
<feature type="transmembrane region" description="Helical" evidence="7">
    <location>
        <begin position="40"/>
        <end position="64"/>
    </location>
</feature>
<evidence type="ECO:0000313" key="10">
    <source>
        <dbReference type="Proteomes" id="UP001157034"/>
    </source>
</evidence>
<gene>
    <name evidence="9" type="ORF">GCM10025881_25940</name>
</gene>
<keyword evidence="2" id="KW-1003">Cell membrane</keyword>
<evidence type="ECO:0000259" key="8">
    <source>
        <dbReference type="Pfam" id="PF02687"/>
    </source>
</evidence>
<dbReference type="PANTHER" id="PTHR43738">
    <property type="entry name" value="ABC TRANSPORTER, MEMBRANE PROTEIN"/>
    <property type="match status" value="1"/>
</dbReference>
<dbReference type="EMBL" id="BSVB01000001">
    <property type="protein sequence ID" value="GMA95770.1"/>
    <property type="molecule type" value="Genomic_DNA"/>
</dbReference>
<feature type="transmembrane region" description="Helical" evidence="7">
    <location>
        <begin position="375"/>
        <end position="399"/>
    </location>
</feature>
<keyword evidence="5 7" id="KW-0472">Membrane</keyword>
<protein>
    <recommendedName>
        <fullName evidence="8">ABC3 transporter permease C-terminal domain-containing protein</fullName>
    </recommendedName>
</protein>
<reference evidence="10" key="1">
    <citation type="journal article" date="2019" name="Int. J. Syst. Evol. Microbiol.">
        <title>The Global Catalogue of Microorganisms (GCM) 10K type strain sequencing project: providing services to taxonomists for standard genome sequencing and annotation.</title>
        <authorList>
            <consortium name="The Broad Institute Genomics Platform"/>
            <consortium name="The Broad Institute Genome Sequencing Center for Infectious Disease"/>
            <person name="Wu L."/>
            <person name="Ma J."/>
        </authorList>
    </citation>
    <scope>NUCLEOTIDE SEQUENCE [LARGE SCALE GENOMIC DNA]</scope>
    <source>
        <strain evidence="10">NBRC 108894</strain>
    </source>
</reference>
<feature type="compositionally biased region" description="Basic and acidic residues" evidence="6">
    <location>
        <begin position="583"/>
        <end position="596"/>
    </location>
</feature>
<keyword evidence="3 7" id="KW-0812">Transmembrane</keyword>
<dbReference type="InterPro" id="IPR003838">
    <property type="entry name" value="ABC3_permease_C"/>
</dbReference>
<feature type="transmembrane region" description="Helical" evidence="7">
    <location>
        <begin position="462"/>
        <end position="485"/>
    </location>
</feature>
<proteinExistence type="predicted"/>
<dbReference type="PANTHER" id="PTHR43738:SF2">
    <property type="entry name" value="ABC TRANSPORTER PERMEASE"/>
    <property type="match status" value="1"/>
</dbReference>
<keyword evidence="4 7" id="KW-1133">Transmembrane helix</keyword>
<organism evidence="9 10">
    <name type="scientific">Pseudolysinimonas kribbensis</name>
    <dbReference type="NCBI Taxonomy" id="433641"/>
    <lineage>
        <taxon>Bacteria</taxon>
        <taxon>Bacillati</taxon>
        <taxon>Actinomycetota</taxon>
        <taxon>Actinomycetes</taxon>
        <taxon>Micrococcales</taxon>
        <taxon>Microbacteriaceae</taxon>
        <taxon>Pseudolysinimonas</taxon>
    </lineage>
</organism>
<dbReference type="InterPro" id="IPR051125">
    <property type="entry name" value="ABC-4/HrtB_transporter"/>
</dbReference>
<feature type="transmembrane region" description="Helical" evidence="7">
    <location>
        <begin position="420"/>
        <end position="442"/>
    </location>
</feature>
<keyword evidence="10" id="KW-1185">Reference proteome</keyword>
<evidence type="ECO:0000256" key="4">
    <source>
        <dbReference type="ARBA" id="ARBA00022989"/>
    </source>
</evidence>
<accession>A0ABQ6K9Y9</accession>
<feature type="transmembrane region" description="Helical" evidence="7">
    <location>
        <begin position="324"/>
        <end position="355"/>
    </location>
</feature>
<evidence type="ECO:0000256" key="3">
    <source>
        <dbReference type="ARBA" id="ARBA00022692"/>
    </source>
</evidence>
<feature type="domain" description="ABC3 transporter permease C-terminal" evidence="8">
    <location>
        <begin position="286"/>
        <end position="392"/>
    </location>
</feature>
<dbReference type="Pfam" id="PF02687">
    <property type="entry name" value="FtsX"/>
    <property type="match status" value="1"/>
</dbReference>
<name>A0ABQ6K9Y9_9MICO</name>
<evidence type="ECO:0000256" key="6">
    <source>
        <dbReference type="SAM" id="MobiDB-lite"/>
    </source>
</evidence>
<dbReference type="Proteomes" id="UP001157034">
    <property type="component" value="Unassembled WGS sequence"/>
</dbReference>
<evidence type="ECO:0000256" key="1">
    <source>
        <dbReference type="ARBA" id="ARBA00004651"/>
    </source>
</evidence>
<comment type="subcellular location">
    <subcellularLocation>
        <location evidence="1">Cell membrane</location>
        <topology evidence="1">Multi-pass membrane protein</topology>
    </subcellularLocation>
</comment>
<evidence type="ECO:0000313" key="9">
    <source>
        <dbReference type="EMBL" id="GMA95770.1"/>
    </source>
</evidence>
<sequence length="620" mass="64727">MTAPAPGPSGPRLPRRSRAGFRLAFTLAARNARRAPGRSFLIAVLVALPVIGLAGAATVGLSMVGSPAQTAQAQLGHMAASMQMMSNHVRQTATSAYPDGYGELTPTDPTTWLPSDWRVVPISPTGVYLRTAHGVAEISATAGRSWDPAFRGRFDLLSGHAPRGAVEILASPSALARLGARVGDTVRTPDATSYRIVGTMLDRTSDPRTPTVFGGRTAFSGLGPDPTLWTYYLAGPAVTLADIHDFNRHGAFVLSLAATAPYTSADLFSAADGIIWSYAAMIGMVGGFMLFEVALLAGAGFLVGARQEQRALAVLASVGADRRLLSRSVAVGGIVIGALGALGGITIGVGLAAIYMAVSRTGSTMQYYTFGVSPVALGLIALVAVFASWIAAAVPGRTASRFDVVSALRGARRPPRPSRLAPALGVVVMLVGIGIAVVGGILTLVLQRAGDWRLGWLGPTLIAVGSIVLELGAILGVPVLLRAVARLGARNASARMATRDLARNSARAVPAVAAVMSTIFVAAFLMAALSGGERQSEASYLYQAPLGDVAVSFSVPDPAQPLTDVSSYRATLERVLGVRSVRTIEGRPRPARDTAATRRRRRRRARPWRPSGRMPPHVTA</sequence>
<feature type="region of interest" description="Disordered" evidence="6">
    <location>
        <begin position="583"/>
        <end position="620"/>
    </location>
</feature>
<dbReference type="RefSeq" id="WP_284254483.1">
    <property type="nucleotide sequence ID" value="NZ_BSVB01000001.1"/>
</dbReference>
<evidence type="ECO:0000256" key="5">
    <source>
        <dbReference type="ARBA" id="ARBA00023136"/>
    </source>
</evidence>